<name>A0A363ULR6_9GAMM</name>
<dbReference type="PANTHER" id="PTHR40279">
    <property type="entry name" value="PQQC-LIKE PROTEIN"/>
    <property type="match status" value="1"/>
</dbReference>
<dbReference type="EMBL" id="QEQK01000005">
    <property type="protein sequence ID" value="PWN56370.1"/>
    <property type="molecule type" value="Genomic_DNA"/>
</dbReference>
<dbReference type="OrthoDB" id="7596719at2"/>
<dbReference type="AlphaFoldDB" id="A0A363ULR6"/>
<evidence type="ECO:0000256" key="1">
    <source>
        <dbReference type="ARBA" id="ARBA00023002"/>
    </source>
</evidence>
<evidence type="ECO:0008006" key="4">
    <source>
        <dbReference type="Google" id="ProtNLM"/>
    </source>
</evidence>
<sequence>MAGPSVPSRELLYRGSPNEFVAALRHEAKAHVAVRHEYLERFAAGDFPSMAFAVRDFAQQYAVYSAGFTSYLQGVINSLPQRRHRDVLTENLQEEQGLTGVDGQHTPHAVLFDRFRRATGVSAADEAQFVPTTTVSVWRDLFLQKCQSSQLGVGLGAIGLATELLVSDIYRYILRGIREHTTIPEEHHVFFSLHIDCDDEHAQDLIAITEELSDTPNVREAVRFGVFSSLNLRVAFWDVMLARAQIGEDTQHGH</sequence>
<dbReference type="RefSeq" id="WP_109719564.1">
    <property type="nucleotide sequence ID" value="NZ_QEQK01000005.1"/>
</dbReference>
<reference evidence="2 3" key="1">
    <citation type="submission" date="2018-05" db="EMBL/GenBank/DDBJ databases">
        <title>Abyssibacter profundi OUC007T gen. nov., sp. nov, a marine bacterium isolated from seawater of the Mariana Trench.</title>
        <authorList>
            <person name="Zhou S."/>
        </authorList>
    </citation>
    <scope>NUCLEOTIDE SEQUENCE [LARGE SCALE GENOMIC DNA]</scope>
    <source>
        <strain evidence="2 3">OUC007</strain>
    </source>
</reference>
<keyword evidence="1" id="KW-0560">Oxidoreductase</keyword>
<dbReference type="GO" id="GO:0016491">
    <property type="term" value="F:oxidoreductase activity"/>
    <property type="evidence" value="ECO:0007669"/>
    <property type="project" value="UniProtKB-KW"/>
</dbReference>
<dbReference type="PANTHER" id="PTHR40279:SF3">
    <property type="entry name" value="4-AMINOBENZOATE SYNTHASE"/>
    <property type="match status" value="1"/>
</dbReference>
<dbReference type="InterPro" id="IPR039068">
    <property type="entry name" value="PqqC-like"/>
</dbReference>
<dbReference type="Gene3D" id="1.20.910.10">
    <property type="entry name" value="Heme oxygenase-like"/>
    <property type="match status" value="1"/>
</dbReference>
<comment type="caution">
    <text evidence="2">The sequence shown here is derived from an EMBL/GenBank/DDBJ whole genome shotgun (WGS) entry which is preliminary data.</text>
</comment>
<dbReference type="Proteomes" id="UP000251800">
    <property type="component" value="Unassembled WGS sequence"/>
</dbReference>
<accession>A0A363ULR6</accession>
<organism evidence="2 3">
    <name type="scientific">Abyssibacter profundi</name>
    <dbReference type="NCBI Taxonomy" id="2182787"/>
    <lineage>
        <taxon>Bacteria</taxon>
        <taxon>Pseudomonadati</taxon>
        <taxon>Pseudomonadota</taxon>
        <taxon>Gammaproteobacteria</taxon>
        <taxon>Chromatiales</taxon>
        <taxon>Oceanococcaceae</taxon>
        <taxon>Abyssibacter</taxon>
    </lineage>
</organism>
<proteinExistence type="predicted"/>
<evidence type="ECO:0000313" key="2">
    <source>
        <dbReference type="EMBL" id="PWN56370.1"/>
    </source>
</evidence>
<dbReference type="InterPro" id="IPR016084">
    <property type="entry name" value="Haem_Oase-like_multi-hlx"/>
</dbReference>
<protein>
    <recommendedName>
        <fullName evidence="4">Iron-containing redox enzyme family protein</fullName>
    </recommendedName>
</protein>
<keyword evidence="3" id="KW-1185">Reference proteome</keyword>
<dbReference type="SUPFAM" id="SSF48613">
    <property type="entry name" value="Heme oxygenase-like"/>
    <property type="match status" value="1"/>
</dbReference>
<dbReference type="Pfam" id="PF14518">
    <property type="entry name" value="Haem_oxygenas_2"/>
    <property type="match status" value="1"/>
</dbReference>
<dbReference type="SMART" id="SM01236">
    <property type="entry name" value="Haem_oxygenase_2"/>
    <property type="match status" value="1"/>
</dbReference>
<gene>
    <name evidence="2" type="ORF">DEH80_05890</name>
</gene>
<evidence type="ECO:0000313" key="3">
    <source>
        <dbReference type="Proteomes" id="UP000251800"/>
    </source>
</evidence>